<evidence type="ECO:0000313" key="3">
    <source>
        <dbReference type="Proteomes" id="UP000807025"/>
    </source>
</evidence>
<reference evidence="2" key="1">
    <citation type="submission" date="2020-11" db="EMBL/GenBank/DDBJ databases">
        <authorList>
            <consortium name="DOE Joint Genome Institute"/>
            <person name="Ahrendt S."/>
            <person name="Riley R."/>
            <person name="Andreopoulos W."/>
            <person name="Labutti K."/>
            <person name="Pangilinan J."/>
            <person name="Ruiz-Duenas F.J."/>
            <person name="Barrasa J.M."/>
            <person name="Sanchez-Garcia M."/>
            <person name="Camarero S."/>
            <person name="Miyauchi S."/>
            <person name="Serrano A."/>
            <person name="Linde D."/>
            <person name="Babiker R."/>
            <person name="Drula E."/>
            <person name="Ayuso-Fernandez I."/>
            <person name="Pacheco R."/>
            <person name="Padilla G."/>
            <person name="Ferreira P."/>
            <person name="Barriuso J."/>
            <person name="Kellner H."/>
            <person name="Castanera R."/>
            <person name="Alfaro M."/>
            <person name="Ramirez L."/>
            <person name="Pisabarro A.G."/>
            <person name="Kuo A."/>
            <person name="Tritt A."/>
            <person name="Lipzen A."/>
            <person name="He G."/>
            <person name="Yan M."/>
            <person name="Ng V."/>
            <person name="Cullen D."/>
            <person name="Martin F."/>
            <person name="Rosso M.-N."/>
            <person name="Henrissat B."/>
            <person name="Hibbett D."/>
            <person name="Martinez A.T."/>
            <person name="Grigoriev I.V."/>
        </authorList>
    </citation>
    <scope>NUCLEOTIDE SEQUENCE</scope>
    <source>
        <strain evidence="2">ATCC 90797</strain>
    </source>
</reference>
<dbReference type="Proteomes" id="UP000807025">
    <property type="component" value="Unassembled WGS sequence"/>
</dbReference>
<accession>A0A9P6A9C8</accession>
<proteinExistence type="predicted"/>
<gene>
    <name evidence="2" type="ORF">BDN71DRAFT_1439241</name>
</gene>
<feature type="region of interest" description="Disordered" evidence="1">
    <location>
        <begin position="133"/>
        <end position="283"/>
    </location>
</feature>
<feature type="compositionally biased region" description="Polar residues" evidence="1">
    <location>
        <begin position="177"/>
        <end position="209"/>
    </location>
</feature>
<feature type="compositionally biased region" description="Polar residues" evidence="1">
    <location>
        <begin position="513"/>
        <end position="523"/>
    </location>
</feature>
<dbReference type="EMBL" id="MU154523">
    <property type="protein sequence ID" value="KAF9501598.1"/>
    <property type="molecule type" value="Genomic_DNA"/>
</dbReference>
<keyword evidence="3" id="KW-1185">Reference proteome</keyword>
<feature type="compositionally biased region" description="Polar residues" evidence="1">
    <location>
        <begin position="1"/>
        <end position="11"/>
    </location>
</feature>
<name>A0A9P6A9C8_PLEER</name>
<evidence type="ECO:0000313" key="2">
    <source>
        <dbReference type="EMBL" id="KAF9501598.1"/>
    </source>
</evidence>
<feature type="compositionally biased region" description="Acidic residues" evidence="1">
    <location>
        <begin position="46"/>
        <end position="61"/>
    </location>
</feature>
<protein>
    <submittedName>
        <fullName evidence="2">Uncharacterized protein</fullName>
    </submittedName>
</protein>
<dbReference type="OrthoDB" id="3215534at2759"/>
<organism evidence="2 3">
    <name type="scientific">Pleurotus eryngii</name>
    <name type="common">Boletus of the steppes</name>
    <dbReference type="NCBI Taxonomy" id="5323"/>
    <lineage>
        <taxon>Eukaryota</taxon>
        <taxon>Fungi</taxon>
        <taxon>Dikarya</taxon>
        <taxon>Basidiomycota</taxon>
        <taxon>Agaricomycotina</taxon>
        <taxon>Agaricomycetes</taxon>
        <taxon>Agaricomycetidae</taxon>
        <taxon>Agaricales</taxon>
        <taxon>Pleurotineae</taxon>
        <taxon>Pleurotaceae</taxon>
        <taxon>Pleurotus</taxon>
    </lineage>
</organism>
<feature type="compositionally biased region" description="Acidic residues" evidence="1">
    <location>
        <begin position="559"/>
        <end position="568"/>
    </location>
</feature>
<sequence length="738" mass="81836">MSQSSTQTATRIQDKELAKGRTTVDDSSSRESSPQPRQRRSFTPNSDDEPVPPMADDDTPPPEDRPLIRKPMGFASAFASTSSLNTYEAAPPKPTRRNAFLPGQEVFIAVHPDQPPKKRGAIKKVETKKVKHFNDAFADQTGRWRATSYDPTPPSNPPTYAGNGPYNSLFRAEKSAQQDASAPSPQTNPDQPPAAQNDTNNNAASSQPTDAEVQPAAKKGKGRQKKPVKNKAANVSKPPAVETPASVPSTSATPVESVHHATSDPADSHRVPDYHHGGQSYESHQFSRSENGVRQIAGPSSAQGGGYVFIDNTPPNEPAVSQSKPYVSESELQKRANRALPVLTILIQDARSGVPDFLLAEVRVPLKRAERAEDGYWADANDICEKLQTGPSRIDGPAKVYTLRGRFRQFFLRVSADNEDKWDSANIVVTPQRTLEVFVEESIPTYSQYAPAPRGGAVGQPSPDPRRGRHYSPSARNSPDREESLRTTYSSHSEGYRKRQRSPSLEHHPRWTAPSSQTRSTISPYYRDHGSYDLRTSGVPSKRQRSYAKGSIDHIMMDPADDSDDDDPMPPAPPRGYHTPTLEADEDEVHEMISKSISPILEQDRSWAEFFQWKASPQTASTVLKQYRWVKSMIDAYSGKPTPNLKSRVFTIEESHVLAALQLDERWGLACQETLRLLDLYGGEDQDSRITEILNDQSMPTYNAKPIKRLLHLLREIHQQHTKGEITLSPPEPGPEQS</sequence>
<feature type="region of interest" description="Disordered" evidence="1">
    <location>
        <begin position="448"/>
        <end position="581"/>
    </location>
</feature>
<feature type="compositionally biased region" description="Basic residues" evidence="1">
    <location>
        <begin position="218"/>
        <end position="229"/>
    </location>
</feature>
<dbReference type="AlphaFoldDB" id="A0A9P6A9C8"/>
<feature type="compositionally biased region" description="Basic and acidic residues" evidence="1">
    <location>
        <begin position="12"/>
        <end position="29"/>
    </location>
</feature>
<feature type="compositionally biased region" description="Basic and acidic residues" evidence="1">
    <location>
        <begin position="257"/>
        <end position="276"/>
    </location>
</feature>
<feature type="region of interest" description="Disordered" evidence="1">
    <location>
        <begin position="1"/>
        <end position="72"/>
    </location>
</feature>
<evidence type="ECO:0000256" key="1">
    <source>
        <dbReference type="SAM" id="MobiDB-lite"/>
    </source>
</evidence>
<comment type="caution">
    <text evidence="2">The sequence shown here is derived from an EMBL/GenBank/DDBJ whole genome shotgun (WGS) entry which is preliminary data.</text>
</comment>